<feature type="transmembrane region" description="Helical" evidence="5">
    <location>
        <begin position="93"/>
        <end position="117"/>
    </location>
</feature>
<feature type="transmembrane region" description="Helical" evidence="5">
    <location>
        <begin position="129"/>
        <end position="153"/>
    </location>
</feature>
<dbReference type="InterPro" id="IPR013525">
    <property type="entry name" value="ABC2_TM"/>
</dbReference>
<dbReference type="PANTHER" id="PTHR43027:SF2">
    <property type="entry name" value="TRANSPORT PERMEASE PROTEIN"/>
    <property type="match status" value="1"/>
</dbReference>
<sequence length="240" mass="25337">MTALKTFYTLFKTEAKLAIRGGDMLLFAVAMPVGIMFLIGCVSAPETVRSAFSGVACVGICAAGFMGIPLTLSGYRYEKVLKRFKVTPVSPGMLLAADTALQFLFAAVSAVLVWLAARFGFGVKIADGARFVATFLFSVCAVFSLGACIGAVVPDVKTANVVTSLIYFPSLFLSGATVPYAIMPRGLQAFSNVFPLTQVIKLLDNAAAGLPVSADILRIGILLPVTVAAFALSVKLFKWE</sequence>
<dbReference type="HOGENOM" id="CLU_039483_4_1_12"/>
<gene>
    <name evidence="7" type="ordered locus">Trebr_2474</name>
</gene>
<protein>
    <submittedName>
        <fullName evidence="7">ABC-2 type transporter</fullName>
    </submittedName>
</protein>
<dbReference type="STRING" id="906968.Trebr_2474"/>
<name>F4LNC2_TREBD</name>
<feature type="transmembrane region" description="Helical" evidence="5">
    <location>
        <begin position="51"/>
        <end position="72"/>
    </location>
</feature>
<feature type="transmembrane region" description="Helical" evidence="5">
    <location>
        <begin position="216"/>
        <end position="237"/>
    </location>
</feature>
<dbReference type="RefSeq" id="WP_013759581.1">
    <property type="nucleotide sequence ID" value="NC_015500.1"/>
</dbReference>
<dbReference type="Proteomes" id="UP000006546">
    <property type="component" value="Chromosome"/>
</dbReference>
<dbReference type="Pfam" id="PF01061">
    <property type="entry name" value="ABC2_membrane"/>
    <property type="match status" value="1"/>
</dbReference>
<keyword evidence="8" id="KW-1185">Reference proteome</keyword>
<evidence type="ECO:0000259" key="6">
    <source>
        <dbReference type="Pfam" id="PF01061"/>
    </source>
</evidence>
<evidence type="ECO:0000313" key="8">
    <source>
        <dbReference type="Proteomes" id="UP000006546"/>
    </source>
</evidence>
<reference evidence="8" key="1">
    <citation type="submission" date="2011-04" db="EMBL/GenBank/DDBJ databases">
        <title>The complete genome of Treponema brennaborense DSM 12168.</title>
        <authorList>
            <person name="Lucas S."/>
            <person name="Han J."/>
            <person name="Lapidus A."/>
            <person name="Bruce D."/>
            <person name="Goodwin L."/>
            <person name="Pitluck S."/>
            <person name="Peters L."/>
            <person name="Kyrpides N."/>
            <person name="Mavromatis K."/>
            <person name="Ivanova N."/>
            <person name="Mikhailova N."/>
            <person name="Pagani I."/>
            <person name="Teshima H."/>
            <person name="Detter J.C."/>
            <person name="Tapia R."/>
            <person name="Han C."/>
            <person name="Land M."/>
            <person name="Hauser L."/>
            <person name="Markowitz V."/>
            <person name="Cheng J.-F."/>
            <person name="Hugenholtz P."/>
            <person name="Woyke T."/>
            <person name="Wu D."/>
            <person name="Gronow S."/>
            <person name="Wellnitz S."/>
            <person name="Brambilla E."/>
            <person name="Klenk H.-P."/>
            <person name="Eisen J.A."/>
        </authorList>
    </citation>
    <scope>NUCLEOTIDE SEQUENCE [LARGE SCALE GENOMIC DNA]</scope>
    <source>
        <strain evidence="8">DSM 12168 / CIP 105900 / DD5/3</strain>
    </source>
</reference>
<dbReference type="AlphaFoldDB" id="F4LNC2"/>
<evidence type="ECO:0000256" key="4">
    <source>
        <dbReference type="ARBA" id="ARBA00023136"/>
    </source>
</evidence>
<evidence type="ECO:0000256" key="3">
    <source>
        <dbReference type="ARBA" id="ARBA00022989"/>
    </source>
</evidence>
<dbReference type="GO" id="GO:0140359">
    <property type="term" value="F:ABC-type transporter activity"/>
    <property type="evidence" value="ECO:0007669"/>
    <property type="project" value="InterPro"/>
</dbReference>
<evidence type="ECO:0000256" key="5">
    <source>
        <dbReference type="SAM" id="Phobius"/>
    </source>
</evidence>
<feature type="transmembrane region" description="Helical" evidence="5">
    <location>
        <begin position="165"/>
        <end position="183"/>
    </location>
</feature>
<dbReference type="InterPro" id="IPR052902">
    <property type="entry name" value="ABC-2_transporter"/>
</dbReference>
<keyword evidence="3 5" id="KW-1133">Transmembrane helix</keyword>
<dbReference type="PANTHER" id="PTHR43027">
    <property type="entry name" value="DOXORUBICIN RESISTANCE ABC TRANSPORTER PERMEASE PROTEIN DRRC-RELATED"/>
    <property type="match status" value="1"/>
</dbReference>
<comment type="subcellular location">
    <subcellularLocation>
        <location evidence="1">Membrane</location>
        <topology evidence="1">Multi-pass membrane protein</topology>
    </subcellularLocation>
</comment>
<accession>F4LNC2</accession>
<dbReference type="eggNOG" id="COG0842">
    <property type="taxonomic scope" value="Bacteria"/>
</dbReference>
<feature type="domain" description="ABC-2 type transporter transmembrane" evidence="6">
    <location>
        <begin position="7"/>
        <end position="203"/>
    </location>
</feature>
<dbReference type="KEGG" id="tbe:Trebr_2474"/>
<evidence type="ECO:0000256" key="1">
    <source>
        <dbReference type="ARBA" id="ARBA00004141"/>
    </source>
</evidence>
<keyword evidence="4 5" id="KW-0472">Membrane</keyword>
<dbReference type="GO" id="GO:0016020">
    <property type="term" value="C:membrane"/>
    <property type="evidence" value="ECO:0007669"/>
    <property type="project" value="UniProtKB-SubCell"/>
</dbReference>
<evidence type="ECO:0000256" key="2">
    <source>
        <dbReference type="ARBA" id="ARBA00022692"/>
    </source>
</evidence>
<evidence type="ECO:0000313" key="7">
    <source>
        <dbReference type="EMBL" id="AEE17880.1"/>
    </source>
</evidence>
<organism evidence="7 8">
    <name type="scientific">Treponema brennaborense (strain DSM 12168 / CIP 105900 / DD5/3)</name>
    <dbReference type="NCBI Taxonomy" id="906968"/>
    <lineage>
        <taxon>Bacteria</taxon>
        <taxon>Pseudomonadati</taxon>
        <taxon>Spirochaetota</taxon>
        <taxon>Spirochaetia</taxon>
        <taxon>Spirochaetales</taxon>
        <taxon>Treponemataceae</taxon>
        <taxon>Treponema</taxon>
    </lineage>
</organism>
<dbReference type="OrthoDB" id="9788252at2"/>
<feature type="transmembrane region" description="Helical" evidence="5">
    <location>
        <begin position="25"/>
        <end position="45"/>
    </location>
</feature>
<keyword evidence="2 5" id="KW-0812">Transmembrane</keyword>
<dbReference type="EMBL" id="CP002696">
    <property type="protein sequence ID" value="AEE17880.1"/>
    <property type="molecule type" value="Genomic_DNA"/>
</dbReference>
<proteinExistence type="predicted"/>